<organism evidence="2 3">
    <name type="scientific">Microbacterium paraoxydans</name>
    <dbReference type="NCBI Taxonomy" id="199592"/>
    <lineage>
        <taxon>Bacteria</taxon>
        <taxon>Bacillati</taxon>
        <taxon>Actinomycetota</taxon>
        <taxon>Actinomycetes</taxon>
        <taxon>Micrococcales</taxon>
        <taxon>Microbacteriaceae</taxon>
        <taxon>Microbacterium</taxon>
    </lineage>
</organism>
<proteinExistence type="predicted"/>
<dbReference type="AlphaFoldDB" id="A0A1H1X2X0"/>
<feature type="domain" description="Helicase-associated" evidence="1">
    <location>
        <begin position="78"/>
        <end position="135"/>
    </location>
</feature>
<reference evidence="2 3" key="1">
    <citation type="submission" date="2016-10" db="EMBL/GenBank/DDBJ databases">
        <authorList>
            <person name="de Groot N.N."/>
        </authorList>
    </citation>
    <scope>NUCLEOTIDE SEQUENCE [LARGE SCALE GENOMIC DNA]</scope>
    <source>
        <strain evidence="2 3">DSM 15019</strain>
    </source>
</reference>
<sequence>MHTPRKTSRSRRDRGPWWAAYERVAEHAYALGRLPRLSDGVPADVVGWAAGQRRATMLTADQKAALRALPGWSDRPRADAWEERAEELRRFIAAEGRLPRVRGTLPGESALAHWVSRQRVAEADGRLSPERVRLLAYATRSI</sequence>
<evidence type="ECO:0000259" key="1">
    <source>
        <dbReference type="Pfam" id="PF03457"/>
    </source>
</evidence>
<dbReference type="InterPro" id="IPR005114">
    <property type="entry name" value="Helicase_assoc"/>
</dbReference>
<dbReference type="Gene3D" id="6.10.140.530">
    <property type="match status" value="1"/>
</dbReference>
<evidence type="ECO:0000313" key="2">
    <source>
        <dbReference type="EMBL" id="SDT03694.1"/>
    </source>
</evidence>
<dbReference type="Pfam" id="PF03457">
    <property type="entry name" value="HA"/>
    <property type="match status" value="1"/>
</dbReference>
<dbReference type="Proteomes" id="UP000182126">
    <property type="component" value="Chromosome I"/>
</dbReference>
<gene>
    <name evidence="2" type="ORF">SAMN04489809_3342</name>
</gene>
<evidence type="ECO:0000313" key="3">
    <source>
        <dbReference type="Proteomes" id="UP000182126"/>
    </source>
</evidence>
<protein>
    <submittedName>
        <fullName evidence="2">Helicase associated domain-containing protein</fullName>
    </submittedName>
</protein>
<name>A0A1H1X2X0_9MICO</name>
<accession>A0A1H1X2X0</accession>
<dbReference type="RefSeq" id="WP_082750055.1">
    <property type="nucleotide sequence ID" value="NZ_LT629770.1"/>
</dbReference>
<dbReference type="EMBL" id="LT629770">
    <property type="protein sequence ID" value="SDT03694.1"/>
    <property type="molecule type" value="Genomic_DNA"/>
</dbReference>
<dbReference type="GeneID" id="97008461"/>